<evidence type="ECO:0000259" key="2">
    <source>
        <dbReference type="Pfam" id="PF04233"/>
    </source>
</evidence>
<name>A0A0F9VYJ2_9ZZZZ</name>
<dbReference type="NCBIfam" id="TIGR01641">
    <property type="entry name" value="phageSPP1_gp7"/>
    <property type="match status" value="1"/>
</dbReference>
<reference evidence="3" key="1">
    <citation type="journal article" date="2015" name="Nature">
        <title>Complex archaea that bridge the gap between prokaryotes and eukaryotes.</title>
        <authorList>
            <person name="Spang A."/>
            <person name="Saw J.H."/>
            <person name="Jorgensen S.L."/>
            <person name="Zaremba-Niedzwiedzka K."/>
            <person name="Martijn J."/>
            <person name="Lind A.E."/>
            <person name="van Eijk R."/>
            <person name="Schleper C."/>
            <person name="Guy L."/>
            <person name="Ettema T.J."/>
        </authorList>
    </citation>
    <scope>NUCLEOTIDE SEQUENCE</scope>
</reference>
<dbReference type="EMBL" id="LAZR01000397">
    <property type="protein sequence ID" value="KKN70773.1"/>
    <property type="molecule type" value="Genomic_DNA"/>
</dbReference>
<dbReference type="AlphaFoldDB" id="A0A0F9VYJ2"/>
<feature type="compositionally biased region" description="Basic and acidic residues" evidence="1">
    <location>
        <begin position="415"/>
        <end position="446"/>
    </location>
</feature>
<accession>A0A0F9VYJ2</accession>
<gene>
    <name evidence="3" type="ORF">LCGC14_0427680</name>
</gene>
<evidence type="ECO:0000313" key="3">
    <source>
        <dbReference type="EMBL" id="KKN70773.1"/>
    </source>
</evidence>
<dbReference type="InterPro" id="IPR006944">
    <property type="entry name" value="Phage/GTA_portal"/>
</dbReference>
<dbReference type="Pfam" id="PF04233">
    <property type="entry name" value="Phage_Mu_F"/>
    <property type="match status" value="1"/>
</dbReference>
<sequence length="732" mass="81479">MKLLDRVKAAFDGLRGKTLPKHPLIDAFLRGTEDKRRDEKVTQPFRQHPWIKAAVTVVARAFSRPELQVWQGDKRIDVDQPEHPLVKLLNAPNSRMSGQDLREGTAIFMELFGSAIWVLETGSMTPTPSMPITAISLPNPTRMDFELDKITGEVALWVLDKNTPRRRTFQPFEIIQFRYFNPWDDIKGLPAISAVQRAMNLDHQAMRHLTQLMQHGISAGAYLATKQELTETVSKGIQKDWQRKHGGPDKTKNIPVMHSGLEIKGMPQTSREMQLLELVQRTTKEFAAGMMVPPILLGEYDRATYSNAPVQERILWEWNVIPKALSWQSRINRDLAPRFGKGLTVTLDLGGIQALQRTLKEEVEAAIGLFKMNVPLAEIEELFDFGLNLDNIPWAKESFVASANVPIRDLLGLDENGKPLPEEKPEPKPVEEEGKNDDIDGDDGGKAARLTGRTLRLVRRPPRAPAPQPKERAAYWISKGAMMDRAEVKVRRSLFKQFFMMRSETLARIRKEWKRLVVNRPTGKQFGPPPNLVNHFVFDLEEAARNGAATILPIIEEAVEVAAADATLELGLLSAVGADFEVSEAVSASLAQIPTRVKGFTGSVHANLSKTIGEGIASGLSEKSMAKAVKTQFRLSAFQHAPTIARTETATAFNHARFQVFTEAGIKQHQWVTARDGIVRETHIIQDGEIVAMGEQFANGLIHPNDLGGEPSEVINCRCVALPLLPGEEAAA</sequence>
<dbReference type="InterPro" id="IPR006528">
    <property type="entry name" value="Phage_head_morphogenesis_dom"/>
</dbReference>
<feature type="region of interest" description="Disordered" evidence="1">
    <location>
        <begin position="413"/>
        <end position="452"/>
    </location>
</feature>
<protein>
    <recommendedName>
        <fullName evidence="2">Phage head morphogenesis domain-containing protein</fullName>
    </recommendedName>
</protein>
<feature type="domain" description="Phage head morphogenesis" evidence="2">
    <location>
        <begin position="608"/>
        <end position="721"/>
    </location>
</feature>
<comment type="caution">
    <text evidence="3">The sequence shown here is derived from an EMBL/GenBank/DDBJ whole genome shotgun (WGS) entry which is preliminary data.</text>
</comment>
<proteinExistence type="predicted"/>
<evidence type="ECO:0000256" key="1">
    <source>
        <dbReference type="SAM" id="MobiDB-lite"/>
    </source>
</evidence>
<organism evidence="3">
    <name type="scientific">marine sediment metagenome</name>
    <dbReference type="NCBI Taxonomy" id="412755"/>
    <lineage>
        <taxon>unclassified sequences</taxon>
        <taxon>metagenomes</taxon>
        <taxon>ecological metagenomes</taxon>
    </lineage>
</organism>
<dbReference type="Pfam" id="PF04860">
    <property type="entry name" value="Phage_portal"/>
    <property type="match status" value="1"/>
</dbReference>